<proteinExistence type="predicted"/>
<keyword evidence="3" id="KW-1185">Reference proteome</keyword>
<protein>
    <submittedName>
        <fullName evidence="2">Uncharacterized protein</fullName>
    </submittedName>
</protein>
<feature type="chain" id="PRO_5046246649" evidence="1">
    <location>
        <begin position="27"/>
        <end position="110"/>
    </location>
</feature>
<dbReference type="RefSeq" id="WP_171634108.1">
    <property type="nucleotide sequence ID" value="NZ_WHNY01000067.1"/>
</dbReference>
<organism evidence="2 3">
    <name type="scientific">Paenibacillus plantarum</name>
    <dbReference type="NCBI Taxonomy" id="2654975"/>
    <lineage>
        <taxon>Bacteria</taxon>
        <taxon>Bacillati</taxon>
        <taxon>Bacillota</taxon>
        <taxon>Bacilli</taxon>
        <taxon>Bacillales</taxon>
        <taxon>Paenibacillaceae</taxon>
        <taxon>Paenibacillus</taxon>
    </lineage>
</organism>
<feature type="signal peptide" evidence="1">
    <location>
        <begin position="1"/>
        <end position="26"/>
    </location>
</feature>
<dbReference type="Proteomes" id="UP000653578">
    <property type="component" value="Unassembled WGS sequence"/>
</dbReference>
<evidence type="ECO:0000256" key="1">
    <source>
        <dbReference type="SAM" id="SignalP"/>
    </source>
</evidence>
<gene>
    <name evidence="2" type="ORF">GC096_25415</name>
</gene>
<name>A0ABX1XHL7_9BACL</name>
<sequence>MFKKSLALILSLACIMMIFGVLPAFAANGPITWGASVTITNINTFTDAGTDVRGISPGTFGSEYPRMIKLANGNWLAVAAIYDNNGYTKVSWGVRDYRYSSAQIIVVRGL</sequence>
<evidence type="ECO:0000313" key="3">
    <source>
        <dbReference type="Proteomes" id="UP000653578"/>
    </source>
</evidence>
<reference evidence="2 3" key="1">
    <citation type="submission" date="2019-10" db="EMBL/GenBank/DDBJ databases">
        <title>Description of Paenibacillus humi sp. nov.</title>
        <authorList>
            <person name="Carlier A."/>
            <person name="Qi S."/>
        </authorList>
    </citation>
    <scope>NUCLEOTIDE SEQUENCE [LARGE SCALE GENOMIC DNA]</scope>
    <source>
        <strain evidence="2 3">LMG 31461</strain>
    </source>
</reference>
<evidence type="ECO:0000313" key="2">
    <source>
        <dbReference type="EMBL" id="NOU67388.1"/>
    </source>
</evidence>
<comment type="caution">
    <text evidence="2">The sequence shown here is derived from an EMBL/GenBank/DDBJ whole genome shotgun (WGS) entry which is preliminary data.</text>
</comment>
<accession>A0ABX1XHL7</accession>
<keyword evidence="1" id="KW-0732">Signal</keyword>
<dbReference type="EMBL" id="WHNY01000067">
    <property type="protein sequence ID" value="NOU67388.1"/>
    <property type="molecule type" value="Genomic_DNA"/>
</dbReference>